<organism evidence="1 2">
    <name type="scientific">Salvator merianae</name>
    <name type="common">Argentine black and white tegu</name>
    <name type="synonym">Tupinambis merianae</name>
    <dbReference type="NCBI Taxonomy" id="96440"/>
    <lineage>
        <taxon>Eukaryota</taxon>
        <taxon>Metazoa</taxon>
        <taxon>Chordata</taxon>
        <taxon>Craniata</taxon>
        <taxon>Vertebrata</taxon>
        <taxon>Euteleostomi</taxon>
        <taxon>Lepidosauria</taxon>
        <taxon>Squamata</taxon>
        <taxon>Bifurcata</taxon>
        <taxon>Unidentata</taxon>
        <taxon>Episquamata</taxon>
        <taxon>Laterata</taxon>
        <taxon>Teiioidea</taxon>
        <taxon>Teiidae</taxon>
        <taxon>Salvator</taxon>
    </lineage>
</organism>
<name>A0A8D0KH44_SALMN</name>
<dbReference type="Proteomes" id="UP000694421">
    <property type="component" value="Unplaced"/>
</dbReference>
<protein>
    <submittedName>
        <fullName evidence="1">Uncharacterized protein</fullName>
    </submittedName>
</protein>
<keyword evidence="2" id="KW-1185">Reference proteome</keyword>
<dbReference type="Ensembl" id="ENSSMRT00000026982.1">
    <property type="protein sequence ID" value="ENSSMRP00000023070.1"/>
    <property type="gene ID" value="ENSSMRG00000017900.1"/>
</dbReference>
<reference evidence="1" key="1">
    <citation type="submission" date="2025-08" db="UniProtKB">
        <authorList>
            <consortium name="Ensembl"/>
        </authorList>
    </citation>
    <scope>IDENTIFICATION</scope>
</reference>
<evidence type="ECO:0000313" key="1">
    <source>
        <dbReference type="Ensembl" id="ENSSMRP00000023070.1"/>
    </source>
</evidence>
<proteinExistence type="predicted"/>
<dbReference type="AlphaFoldDB" id="A0A8D0KH44"/>
<accession>A0A8D0KH44</accession>
<evidence type="ECO:0000313" key="2">
    <source>
        <dbReference type="Proteomes" id="UP000694421"/>
    </source>
</evidence>
<reference evidence="1" key="2">
    <citation type="submission" date="2025-09" db="UniProtKB">
        <authorList>
            <consortium name="Ensembl"/>
        </authorList>
    </citation>
    <scope>IDENTIFICATION</scope>
</reference>
<sequence>MINGPFRTELGRPFPVVGFEPERLGNAPCHSHSRPNHTQNPLQVGTEIQSGFFAAPVQHFNHRF</sequence>